<dbReference type="InterPro" id="IPR000504">
    <property type="entry name" value="RRM_dom"/>
</dbReference>
<feature type="compositionally biased region" description="Polar residues" evidence="4">
    <location>
        <begin position="306"/>
        <end position="324"/>
    </location>
</feature>
<evidence type="ECO:0000256" key="4">
    <source>
        <dbReference type="SAM" id="MobiDB-lite"/>
    </source>
</evidence>
<sequence length="324" mass="35091">MPPQKDAGKSLLLLEKDEINESIWNGDELVNDVGNSSFGASLQEPPMSSTPVMEWNASSTANIPLFQLSSQENHQSNLLPPSHHSISQDVPHIQSQPNLNNSGVIHSATSLPHYHLLNQINASTKTQSIQQSVSNVPSNLDLNLQTENGHPQSSAPNGSSIFNNQKVNQGFLVSEQDTSSTTISQADLSLLAKVPPPANPADQNPPCNTLYVGNLPPDATEQELRQLFSNQQGFRRLSFRNKMNSHGHGNGHGHGPICFVEFEDVSFATRALAELYGSQLPHPRPSLNNKGGIRLSFSKNPLGVRGSNSRSKSGYSFNGSYGKS</sequence>
<reference evidence="6 7" key="1">
    <citation type="journal article" date="2019" name="BMC Genomics">
        <title>Chromosome level assembly and comparative genome analysis confirm lager-brewing yeasts originated from a single hybridization.</title>
        <authorList>
            <person name="Salazar A.N."/>
            <person name="Gorter de Vries A.R."/>
            <person name="van den Broek M."/>
            <person name="Brouwers N."/>
            <person name="de la Torre Cortes P."/>
            <person name="Kuijpers N.G.A."/>
            <person name="Daran J.G."/>
            <person name="Abeel T."/>
        </authorList>
    </citation>
    <scope>NUCLEOTIDE SEQUENCE [LARGE SCALE GENOMIC DNA]</scope>
    <source>
        <strain evidence="6 7">CBS 1483</strain>
    </source>
</reference>
<dbReference type="AlphaFoldDB" id="A0A6C1DN79"/>
<dbReference type="SMART" id="SM00360">
    <property type="entry name" value="RRM"/>
    <property type="match status" value="1"/>
</dbReference>
<evidence type="ECO:0000256" key="1">
    <source>
        <dbReference type="ARBA" id="ARBA00022553"/>
    </source>
</evidence>
<protein>
    <submittedName>
        <fullName evidence="6">Cell cycle RNA binding protein whi4</fullName>
    </submittedName>
</protein>
<organism evidence="6 7">
    <name type="scientific">Saccharomyces pastorianus</name>
    <name type="common">Lager yeast</name>
    <name type="synonym">Saccharomyces cerevisiae x Saccharomyces eubayanus</name>
    <dbReference type="NCBI Taxonomy" id="27292"/>
    <lineage>
        <taxon>Eukaryota</taxon>
        <taxon>Fungi</taxon>
        <taxon>Dikarya</taxon>
        <taxon>Ascomycota</taxon>
        <taxon>Saccharomycotina</taxon>
        <taxon>Saccharomycetes</taxon>
        <taxon>Saccharomycetales</taxon>
        <taxon>Saccharomycetaceae</taxon>
        <taxon>Saccharomyces</taxon>
    </lineage>
</organism>
<evidence type="ECO:0000256" key="3">
    <source>
        <dbReference type="PROSITE-ProRule" id="PRU00176"/>
    </source>
</evidence>
<dbReference type="PANTHER" id="PTHR10501">
    <property type="entry name" value="U1 SMALL NUCLEAR RIBONUCLEOPROTEIN A/U2 SMALL NUCLEAR RIBONUCLEOPROTEIN B"/>
    <property type="match status" value="1"/>
</dbReference>
<dbReference type="SUPFAM" id="SSF54928">
    <property type="entry name" value="RNA-binding domain, RBD"/>
    <property type="match status" value="1"/>
</dbReference>
<accession>A0A6C1DN79</accession>
<keyword evidence="2 3" id="KW-0694">RNA-binding</keyword>
<feature type="domain" description="RRM" evidence="5">
    <location>
        <begin position="208"/>
        <end position="300"/>
    </location>
</feature>
<feature type="region of interest" description="Disordered" evidence="4">
    <location>
        <begin position="140"/>
        <end position="163"/>
    </location>
</feature>
<dbReference type="CDD" id="cd12245">
    <property type="entry name" value="RRM_scw1_like"/>
    <property type="match status" value="1"/>
</dbReference>
<keyword evidence="7" id="KW-1185">Reference proteome</keyword>
<dbReference type="EMBL" id="CP048985">
    <property type="protein sequence ID" value="QID78321.1"/>
    <property type="molecule type" value="Genomic_DNA"/>
</dbReference>
<dbReference type="OrthoDB" id="431169at2759"/>
<feature type="region of interest" description="Disordered" evidence="4">
    <location>
        <begin position="279"/>
        <end position="324"/>
    </location>
</feature>
<evidence type="ECO:0000259" key="5">
    <source>
        <dbReference type="PROSITE" id="PS50102"/>
    </source>
</evidence>
<gene>
    <name evidence="6" type="primary">WHI4_1</name>
    <name evidence="6" type="ORF">GRS66_000526</name>
</gene>
<dbReference type="Proteomes" id="UP000501346">
    <property type="component" value="Chromosome ScIV"/>
</dbReference>
<dbReference type="FunFam" id="3.30.70.330:FF:000089">
    <property type="entry name" value="RNA binding protein"/>
    <property type="match status" value="1"/>
</dbReference>
<keyword evidence="1" id="KW-0597">Phosphoprotein</keyword>
<dbReference type="Gene3D" id="3.30.70.330">
    <property type="match status" value="1"/>
</dbReference>
<dbReference type="InterPro" id="IPR035979">
    <property type="entry name" value="RBD_domain_sf"/>
</dbReference>
<evidence type="ECO:0000313" key="7">
    <source>
        <dbReference type="Proteomes" id="UP000501346"/>
    </source>
</evidence>
<evidence type="ECO:0000256" key="2">
    <source>
        <dbReference type="ARBA" id="ARBA00022884"/>
    </source>
</evidence>
<dbReference type="GO" id="GO:0061157">
    <property type="term" value="P:mRNA destabilization"/>
    <property type="evidence" value="ECO:0007669"/>
    <property type="project" value="UniProtKB-ARBA"/>
</dbReference>
<dbReference type="PROSITE" id="PS50102">
    <property type="entry name" value="RRM"/>
    <property type="match status" value="1"/>
</dbReference>
<dbReference type="Pfam" id="PF00076">
    <property type="entry name" value="RRM_1"/>
    <property type="match status" value="1"/>
</dbReference>
<dbReference type="InterPro" id="IPR012677">
    <property type="entry name" value="Nucleotide-bd_a/b_plait_sf"/>
</dbReference>
<proteinExistence type="predicted"/>
<dbReference type="GO" id="GO:0003723">
    <property type="term" value="F:RNA binding"/>
    <property type="evidence" value="ECO:0007669"/>
    <property type="project" value="UniProtKB-UniRule"/>
</dbReference>
<dbReference type="GO" id="GO:0008361">
    <property type="term" value="P:regulation of cell size"/>
    <property type="evidence" value="ECO:0007669"/>
    <property type="project" value="UniProtKB-ARBA"/>
</dbReference>
<evidence type="ECO:0000313" key="6">
    <source>
        <dbReference type="EMBL" id="QID78321.1"/>
    </source>
</evidence>
<name>A0A6C1DN79_SACPS</name>